<dbReference type="Pfam" id="PF01066">
    <property type="entry name" value="CDP-OH_P_transf"/>
    <property type="match status" value="1"/>
</dbReference>
<sequence>MTWEQYAAGWRELHGGYDPHTGSAFVRGWLRLAYLLGRAAARVGATPGVVTGIGLALSVGVPVAARLPLLAALLVVLSAVADTIDGAVAVLTGRASRAGQVYDSLADRVGEACWLVALGVLGVPAWLLLGCGGCAWLHEYVRARATAAGMNEIGVVTVAERPTRIILAVAALVAAGTVGGAAATAVTAVWTALTVVGFAQLMLTVRARLR</sequence>
<gene>
    <name evidence="2" type="ORF">HC031_08460</name>
</gene>
<name>A0ABX0XUR0_9ACTN</name>
<dbReference type="Gene3D" id="1.20.120.1760">
    <property type="match status" value="1"/>
</dbReference>
<feature type="transmembrane region" description="Helical" evidence="1">
    <location>
        <begin position="165"/>
        <end position="198"/>
    </location>
</feature>
<protein>
    <submittedName>
        <fullName evidence="2">CDP-alcohol phosphatidyltransferase family protein</fullName>
    </submittedName>
</protein>
<dbReference type="InterPro" id="IPR000462">
    <property type="entry name" value="CDP-OH_P_trans"/>
</dbReference>
<keyword evidence="3" id="KW-1185">Reference proteome</keyword>
<keyword evidence="1" id="KW-0812">Transmembrane</keyword>
<feature type="transmembrane region" description="Helical" evidence="1">
    <location>
        <begin position="67"/>
        <end position="91"/>
    </location>
</feature>
<evidence type="ECO:0000313" key="3">
    <source>
        <dbReference type="Proteomes" id="UP000722989"/>
    </source>
</evidence>
<reference evidence="2 3" key="1">
    <citation type="submission" date="2020-03" db="EMBL/GenBank/DDBJ databases">
        <title>WGS of the type strain of Planosporangium spp.</title>
        <authorList>
            <person name="Thawai C."/>
        </authorList>
    </citation>
    <scope>NUCLEOTIDE SEQUENCE [LARGE SCALE GENOMIC DNA]</scope>
    <source>
        <strain evidence="2 3">TBRC 5610</strain>
    </source>
</reference>
<dbReference type="InterPro" id="IPR043130">
    <property type="entry name" value="CDP-OH_PTrfase_TM_dom"/>
</dbReference>
<organism evidence="2 3">
    <name type="scientific">Planosporangium thailandense</name>
    <dbReference type="NCBI Taxonomy" id="765197"/>
    <lineage>
        <taxon>Bacteria</taxon>
        <taxon>Bacillati</taxon>
        <taxon>Actinomycetota</taxon>
        <taxon>Actinomycetes</taxon>
        <taxon>Micromonosporales</taxon>
        <taxon>Micromonosporaceae</taxon>
        <taxon>Planosporangium</taxon>
    </lineage>
</organism>
<comment type="caution">
    <text evidence="2">The sequence shown here is derived from an EMBL/GenBank/DDBJ whole genome shotgun (WGS) entry which is preliminary data.</text>
</comment>
<dbReference type="EMBL" id="JAATVY010000004">
    <property type="protein sequence ID" value="NJC69752.1"/>
    <property type="molecule type" value="Genomic_DNA"/>
</dbReference>
<accession>A0ABX0XUR0</accession>
<dbReference type="Proteomes" id="UP000722989">
    <property type="component" value="Unassembled WGS sequence"/>
</dbReference>
<feature type="transmembrane region" description="Helical" evidence="1">
    <location>
        <begin position="39"/>
        <end position="61"/>
    </location>
</feature>
<proteinExistence type="predicted"/>
<evidence type="ECO:0000313" key="2">
    <source>
        <dbReference type="EMBL" id="NJC69752.1"/>
    </source>
</evidence>
<keyword evidence="1" id="KW-1133">Transmembrane helix</keyword>
<keyword evidence="1" id="KW-0472">Membrane</keyword>
<evidence type="ECO:0000256" key="1">
    <source>
        <dbReference type="SAM" id="Phobius"/>
    </source>
</evidence>
<feature type="transmembrane region" description="Helical" evidence="1">
    <location>
        <begin position="112"/>
        <end position="138"/>
    </location>
</feature>